<keyword evidence="1" id="KW-0812">Transmembrane</keyword>
<protein>
    <submittedName>
        <fullName evidence="2">Uncharacterized protein</fullName>
    </submittedName>
</protein>
<accession>A0A542YH24</accession>
<keyword evidence="1" id="KW-0472">Membrane</keyword>
<evidence type="ECO:0000313" key="3">
    <source>
        <dbReference type="Proteomes" id="UP000317998"/>
    </source>
</evidence>
<organism evidence="2 3">
    <name type="scientific">Homoserinimonas aerilata</name>
    <dbReference type="NCBI Taxonomy" id="1162970"/>
    <lineage>
        <taxon>Bacteria</taxon>
        <taxon>Bacillati</taxon>
        <taxon>Actinomycetota</taxon>
        <taxon>Actinomycetes</taxon>
        <taxon>Micrococcales</taxon>
        <taxon>Microbacteriaceae</taxon>
        <taxon>Homoserinimonas</taxon>
    </lineage>
</organism>
<dbReference type="EMBL" id="VFOM01000001">
    <property type="protein sequence ID" value="TQL47382.1"/>
    <property type="molecule type" value="Genomic_DNA"/>
</dbReference>
<evidence type="ECO:0000313" key="2">
    <source>
        <dbReference type="EMBL" id="TQL47382.1"/>
    </source>
</evidence>
<comment type="caution">
    <text evidence="2">The sequence shown here is derived from an EMBL/GenBank/DDBJ whole genome shotgun (WGS) entry which is preliminary data.</text>
</comment>
<reference evidence="2 3" key="1">
    <citation type="submission" date="2019-06" db="EMBL/GenBank/DDBJ databases">
        <title>Sequencing the genomes of 1000 actinobacteria strains.</title>
        <authorList>
            <person name="Klenk H.-P."/>
        </authorList>
    </citation>
    <scope>NUCLEOTIDE SEQUENCE [LARGE SCALE GENOMIC DNA]</scope>
    <source>
        <strain evidence="2 3">DSM 26477</strain>
    </source>
</reference>
<keyword evidence="1" id="KW-1133">Transmembrane helix</keyword>
<proteinExistence type="predicted"/>
<name>A0A542YH24_9MICO</name>
<sequence>MEMLFAVLGGLFISLALHWALPHRDTRGTALLGAIGAAVTAVVWSALTWLGWPFDGGWIWVVAIAAGPLVAIAVGLWLPRRRLQHDEELFATLAKG</sequence>
<gene>
    <name evidence="2" type="ORF">FB562_0439</name>
</gene>
<evidence type="ECO:0000256" key="1">
    <source>
        <dbReference type="SAM" id="Phobius"/>
    </source>
</evidence>
<feature type="transmembrane region" description="Helical" evidence="1">
    <location>
        <begin position="57"/>
        <end position="78"/>
    </location>
</feature>
<keyword evidence="3" id="KW-1185">Reference proteome</keyword>
<feature type="transmembrane region" description="Helical" evidence="1">
    <location>
        <begin position="30"/>
        <end position="50"/>
    </location>
</feature>
<dbReference type="Proteomes" id="UP000317998">
    <property type="component" value="Unassembled WGS sequence"/>
</dbReference>
<dbReference type="AlphaFoldDB" id="A0A542YH24"/>